<feature type="region of interest" description="Disordered" evidence="1">
    <location>
        <begin position="836"/>
        <end position="878"/>
    </location>
</feature>
<feature type="compositionally biased region" description="Basic and acidic residues" evidence="1">
    <location>
        <begin position="499"/>
        <end position="510"/>
    </location>
</feature>
<feature type="region of interest" description="Disordered" evidence="1">
    <location>
        <begin position="499"/>
        <end position="519"/>
    </location>
</feature>
<feature type="compositionally biased region" description="Polar residues" evidence="1">
    <location>
        <begin position="371"/>
        <end position="390"/>
    </location>
</feature>
<feature type="compositionally biased region" description="Polar residues" evidence="1">
    <location>
        <begin position="759"/>
        <end position="775"/>
    </location>
</feature>
<protein>
    <submittedName>
        <fullName evidence="2">Uncharacterized protein</fullName>
    </submittedName>
</protein>
<feature type="region of interest" description="Disordered" evidence="1">
    <location>
        <begin position="56"/>
        <end position="81"/>
    </location>
</feature>
<feature type="region of interest" description="Disordered" evidence="1">
    <location>
        <begin position="740"/>
        <end position="775"/>
    </location>
</feature>
<organism evidence="2 3">
    <name type="scientific">Beauveria asiatica</name>
    <dbReference type="NCBI Taxonomy" id="1069075"/>
    <lineage>
        <taxon>Eukaryota</taxon>
        <taxon>Fungi</taxon>
        <taxon>Dikarya</taxon>
        <taxon>Ascomycota</taxon>
        <taxon>Pezizomycotina</taxon>
        <taxon>Sordariomycetes</taxon>
        <taxon>Hypocreomycetidae</taxon>
        <taxon>Hypocreales</taxon>
        <taxon>Cordycipitaceae</taxon>
        <taxon>Beauveria</taxon>
    </lineage>
</organism>
<reference evidence="2 3" key="1">
    <citation type="submission" date="2020-02" db="EMBL/GenBank/DDBJ databases">
        <title>Comparative genomics of the hypocrealean fungal genus Beauvera.</title>
        <authorList>
            <person name="Showalter D.N."/>
            <person name="Bushley K.E."/>
            <person name="Rehner S.A."/>
        </authorList>
    </citation>
    <scope>NUCLEOTIDE SEQUENCE [LARGE SCALE GENOMIC DNA]</scope>
    <source>
        <strain evidence="2 3">ARSEF4384</strain>
    </source>
</reference>
<dbReference type="EMBL" id="JAAHCF010000204">
    <property type="protein sequence ID" value="KAK8146557.1"/>
    <property type="molecule type" value="Genomic_DNA"/>
</dbReference>
<feature type="region of interest" description="Disordered" evidence="1">
    <location>
        <begin position="422"/>
        <end position="441"/>
    </location>
</feature>
<feature type="region of interest" description="Disordered" evidence="1">
    <location>
        <begin position="1"/>
        <end position="26"/>
    </location>
</feature>
<sequence>MAMFRRNNSRLEHRGALRRSKSTGSVAISHHNRGFANLELHPAHRDAHIAARVSFTKAREESDRSSSTGIPASLSTNGLTRSDSFMKGPDVISYNGDKSEAAASKAYSSLCRQRSVRFTGPTARKKRVVAIRANGSWADHSDICGRMHPSAFGGRLPKSSPLAGHAYDDFWLDRSLDIESKNEATVCESEQSFYPVQRQKLRKSRSMFNGSFMSSECHSETVATASSGWNGRDPSKHAVLGTGKTSLRSPKSMSFLRLNSSRGPSIRQHETGISTSPSKMSLRGSLRLKNRPSVFFRSKDKRNMSLSDMKTSMRNSSNNSMPITSTISSEASSLSKGSGLRKAARKVSKSVRSKLKDIFGRSKKLEDPELTENTEPSSVQHSRLSLQGETSVSRVKSYVPSLRSVASEHCLQACQGSLQVMEDGTQQTDGERSRVTSWTNSSTHTVASTTLDAEWEPQRLSVIDEGGHAISTLERWRSSEDEERAYSALVQRLDDMQKQQNREASFRGEELNDNFGGSIGQSTAGIDATISAITSNGGTQGETEYNYNGGVIPHEYNLEPGPFSSATNSEVTSPTGHLFRTQSPYRRALRKSMRIQERSSSIKPVNLRYLSSLSALSLPTRRSSPEGSERDIRLSSAESVYSNLSASPEKPGNSESGFDMGEFDTIMLSSPHNREREAAMTDTLGRSRQRQVSTASSVEWKTWLSAKVSKLEDYGEASKVLGEEQTWNPWSAMGHVRENAEIGPNSNASDTSDADNRSFHGSRNGQLDLSAPPATQSIVIEDDVVYHSHRMLTHDENAPPEYKTKKAEDFEQHPKAIRSVSSLPNVNLSEGYETRCRKSITPQKPKGSPSALADSPSRPKKAYMNSGAASSLKSSPGLSAAVRRQFGTVATGSPGRRSIRGGEDVAQSRVVREATSFEDCQFGRGLDAQAMGSKRMVELFLNSRKSKRTSDAGADWPGAFV</sequence>
<feature type="compositionally biased region" description="Polar residues" evidence="1">
    <location>
        <begin position="867"/>
        <end position="877"/>
    </location>
</feature>
<feature type="region of interest" description="Disordered" evidence="1">
    <location>
        <begin position="224"/>
        <end position="246"/>
    </location>
</feature>
<feature type="region of interest" description="Disordered" evidence="1">
    <location>
        <begin position="366"/>
        <end position="390"/>
    </location>
</feature>
<gene>
    <name evidence="2" type="ORF">G3M48_002983</name>
</gene>
<feature type="compositionally biased region" description="Polar residues" evidence="1">
    <location>
        <begin position="65"/>
        <end position="81"/>
    </location>
</feature>
<dbReference type="Proteomes" id="UP001397290">
    <property type="component" value="Unassembled WGS sequence"/>
</dbReference>
<proteinExistence type="predicted"/>
<evidence type="ECO:0000313" key="3">
    <source>
        <dbReference type="Proteomes" id="UP001397290"/>
    </source>
</evidence>
<name>A0AAW0RWC1_9HYPO</name>
<keyword evidence="3" id="KW-1185">Reference proteome</keyword>
<accession>A0AAW0RWC1</accession>
<evidence type="ECO:0000313" key="2">
    <source>
        <dbReference type="EMBL" id="KAK8146557.1"/>
    </source>
</evidence>
<dbReference type="AlphaFoldDB" id="A0AAW0RWC1"/>
<feature type="region of interest" description="Disordered" evidence="1">
    <location>
        <begin position="262"/>
        <end position="282"/>
    </location>
</feature>
<comment type="caution">
    <text evidence="2">The sequence shown here is derived from an EMBL/GenBank/DDBJ whole genome shotgun (WGS) entry which is preliminary data.</text>
</comment>
<evidence type="ECO:0000256" key="1">
    <source>
        <dbReference type="SAM" id="MobiDB-lite"/>
    </source>
</evidence>